<reference evidence="2 3" key="1">
    <citation type="submission" date="2018-04" db="EMBL/GenBank/DDBJ databases">
        <title>Genomic Encyclopedia of Archaeal and Bacterial Type Strains, Phase II (KMG-II): from individual species to whole genera.</title>
        <authorList>
            <person name="Goeker M."/>
        </authorList>
    </citation>
    <scope>NUCLEOTIDE SEQUENCE [LARGE SCALE GENOMIC DNA]</scope>
    <source>
        <strain evidence="2 3">DSM 100977</strain>
    </source>
</reference>
<dbReference type="Proteomes" id="UP000243978">
    <property type="component" value="Unassembled WGS sequence"/>
</dbReference>
<gene>
    <name evidence="2" type="ORF">C8N43_1735</name>
</gene>
<dbReference type="RefSeq" id="WP_107845199.1">
    <property type="nucleotide sequence ID" value="NZ_QBKS01000001.1"/>
</dbReference>
<feature type="transmembrane region" description="Helical" evidence="1">
    <location>
        <begin position="47"/>
        <end position="70"/>
    </location>
</feature>
<dbReference type="Pfam" id="PF07332">
    <property type="entry name" value="Phage_holin_3_6"/>
    <property type="match status" value="1"/>
</dbReference>
<dbReference type="AlphaFoldDB" id="A0A2T6BLY1"/>
<feature type="transmembrane region" description="Helical" evidence="1">
    <location>
        <begin position="16"/>
        <end position="41"/>
    </location>
</feature>
<keyword evidence="1" id="KW-0812">Transmembrane</keyword>
<dbReference type="InterPro" id="IPR009937">
    <property type="entry name" value="Phage_holin_3_6"/>
</dbReference>
<keyword evidence="1" id="KW-1133">Transmembrane helix</keyword>
<evidence type="ECO:0000313" key="2">
    <source>
        <dbReference type="EMBL" id="PTX57069.1"/>
    </source>
</evidence>
<keyword evidence="1" id="KW-0472">Membrane</keyword>
<dbReference type="OrthoDB" id="7876774at2"/>
<sequence length="116" mass="12302">MVEHLKKKAARASKKAGLLTGGLLAVITGIAFLSWAAWFYLSLLTDPMTASVIIGAAYVGIGLVMIGMAVMSSGDSRDHLAEHDEQVKAAQPSSDNPPLMQAFMFGMEAGLSAHRR</sequence>
<evidence type="ECO:0000256" key="1">
    <source>
        <dbReference type="SAM" id="Phobius"/>
    </source>
</evidence>
<name>A0A2T6BLY1_9RHOB</name>
<organism evidence="2 3">
    <name type="scientific">Litoreibacter ponti</name>
    <dbReference type="NCBI Taxonomy" id="1510457"/>
    <lineage>
        <taxon>Bacteria</taxon>
        <taxon>Pseudomonadati</taxon>
        <taxon>Pseudomonadota</taxon>
        <taxon>Alphaproteobacteria</taxon>
        <taxon>Rhodobacterales</taxon>
        <taxon>Roseobacteraceae</taxon>
        <taxon>Litoreibacter</taxon>
    </lineage>
</organism>
<dbReference type="EMBL" id="QBKS01000001">
    <property type="protein sequence ID" value="PTX57069.1"/>
    <property type="molecule type" value="Genomic_DNA"/>
</dbReference>
<proteinExistence type="predicted"/>
<comment type="caution">
    <text evidence="2">The sequence shown here is derived from an EMBL/GenBank/DDBJ whole genome shotgun (WGS) entry which is preliminary data.</text>
</comment>
<accession>A0A2T6BLY1</accession>
<protein>
    <submittedName>
        <fullName evidence="2">Putative superfamily III holin-X</fullName>
    </submittedName>
</protein>
<keyword evidence="3" id="KW-1185">Reference proteome</keyword>
<evidence type="ECO:0000313" key="3">
    <source>
        <dbReference type="Proteomes" id="UP000243978"/>
    </source>
</evidence>